<evidence type="ECO:0000256" key="1">
    <source>
        <dbReference type="SAM" id="MobiDB-lite"/>
    </source>
</evidence>
<accession>A0ABP7U895</accession>
<feature type="region of interest" description="Disordered" evidence="1">
    <location>
        <begin position="1"/>
        <end position="25"/>
    </location>
</feature>
<name>A0ABP7U895_9ACTN</name>
<organism evidence="2 3">
    <name type="scientific">Streptomyces shaanxiensis</name>
    <dbReference type="NCBI Taxonomy" id="653357"/>
    <lineage>
        <taxon>Bacteria</taxon>
        <taxon>Bacillati</taxon>
        <taxon>Actinomycetota</taxon>
        <taxon>Actinomycetes</taxon>
        <taxon>Kitasatosporales</taxon>
        <taxon>Streptomycetaceae</taxon>
        <taxon>Streptomyces</taxon>
    </lineage>
</organism>
<sequence length="67" mass="6804">MRSSAQAASAALSRGSAVPSSSEKAESGMFLFATVTDPIGGMLLRLCGPGNRAVTRLPAIPVSLTQI</sequence>
<proteinExistence type="predicted"/>
<reference evidence="3" key="1">
    <citation type="journal article" date="2019" name="Int. J. Syst. Evol. Microbiol.">
        <title>The Global Catalogue of Microorganisms (GCM) 10K type strain sequencing project: providing services to taxonomists for standard genome sequencing and annotation.</title>
        <authorList>
            <consortium name="The Broad Institute Genomics Platform"/>
            <consortium name="The Broad Institute Genome Sequencing Center for Infectious Disease"/>
            <person name="Wu L."/>
            <person name="Ma J."/>
        </authorList>
    </citation>
    <scope>NUCLEOTIDE SEQUENCE [LARGE SCALE GENOMIC DNA]</scope>
    <source>
        <strain evidence="3">JCM 16925</strain>
    </source>
</reference>
<keyword evidence="3" id="KW-1185">Reference proteome</keyword>
<dbReference type="EMBL" id="BAAAZY010000001">
    <property type="protein sequence ID" value="GAA4037758.1"/>
    <property type="molecule type" value="Genomic_DNA"/>
</dbReference>
<gene>
    <name evidence="2" type="ORF">GCM10022233_02420</name>
</gene>
<dbReference type="Proteomes" id="UP001499984">
    <property type="component" value="Unassembled WGS sequence"/>
</dbReference>
<protein>
    <submittedName>
        <fullName evidence="2">Uncharacterized protein</fullName>
    </submittedName>
</protein>
<evidence type="ECO:0000313" key="2">
    <source>
        <dbReference type="EMBL" id="GAA4037758.1"/>
    </source>
</evidence>
<evidence type="ECO:0000313" key="3">
    <source>
        <dbReference type="Proteomes" id="UP001499984"/>
    </source>
</evidence>
<feature type="compositionally biased region" description="Low complexity" evidence="1">
    <location>
        <begin position="1"/>
        <end position="17"/>
    </location>
</feature>
<comment type="caution">
    <text evidence="2">The sequence shown here is derived from an EMBL/GenBank/DDBJ whole genome shotgun (WGS) entry which is preliminary data.</text>
</comment>